<proteinExistence type="predicted"/>
<sequence>MYDPGERASMVTAPSERRDERKCRNHSERVKQVMLIPVIFSGSGWWWWGGIQSGIMPVVSSQEELEKLTRRHAVKVLPQAGCSVEEVGYAVGEVVGFESVKSASRTRFTPVYPVNPSKKITVSNAPPFIKNDDLSKALSRRQLYMILKDTDSHLNLTLNFKVDGFNYIVFVTSETMKCFGCGAEGHLIRACPEARRENAGSSGSGGQVEGRPWLLGRLVEDAARLLGLGRAGGGRLVPRALGRAGGGGRRLLGREAASGDSSNERDWRREWPGQVFLSHKQSNNAGVGILFSRAFSPQSVELHHVLPGHALMVKALFFFSLERRNGQRKVIHCLRSDNGSLLTETTEIRRYATGFYRDLFKTGISGGSRAGFNFSCLAYLKLGTHLVLCCQLT</sequence>
<organism evidence="1 2">
    <name type="scientific">Scortum barcoo</name>
    <name type="common">barcoo grunter</name>
    <dbReference type="NCBI Taxonomy" id="214431"/>
    <lineage>
        <taxon>Eukaryota</taxon>
        <taxon>Metazoa</taxon>
        <taxon>Chordata</taxon>
        <taxon>Craniata</taxon>
        <taxon>Vertebrata</taxon>
        <taxon>Euteleostomi</taxon>
        <taxon>Actinopterygii</taxon>
        <taxon>Neopterygii</taxon>
        <taxon>Teleostei</taxon>
        <taxon>Neoteleostei</taxon>
        <taxon>Acanthomorphata</taxon>
        <taxon>Eupercaria</taxon>
        <taxon>Centrarchiformes</taxon>
        <taxon>Terapontoidei</taxon>
        <taxon>Terapontidae</taxon>
        <taxon>Scortum</taxon>
    </lineage>
</organism>
<gene>
    <name evidence="1" type="ORF">L3Q82_000368</name>
</gene>
<evidence type="ECO:0000313" key="1">
    <source>
        <dbReference type="EMBL" id="KAI3376772.1"/>
    </source>
</evidence>
<dbReference type="EMBL" id="CM041531">
    <property type="protein sequence ID" value="KAI3376772.1"/>
    <property type="molecule type" value="Genomic_DNA"/>
</dbReference>
<reference evidence="1" key="1">
    <citation type="submission" date="2022-04" db="EMBL/GenBank/DDBJ databases">
        <title>Jade perch genome.</title>
        <authorList>
            <person name="Chao B."/>
        </authorList>
    </citation>
    <scope>NUCLEOTIDE SEQUENCE</scope>
    <source>
        <strain evidence="1">CB-2022</strain>
    </source>
</reference>
<protein>
    <submittedName>
        <fullName evidence="1">Uncharacterized protein</fullName>
    </submittedName>
</protein>
<accession>A0ACB8X9Q2</accession>
<comment type="caution">
    <text evidence="1">The sequence shown here is derived from an EMBL/GenBank/DDBJ whole genome shotgun (WGS) entry which is preliminary data.</text>
</comment>
<evidence type="ECO:0000313" key="2">
    <source>
        <dbReference type="Proteomes" id="UP000831701"/>
    </source>
</evidence>
<dbReference type="Proteomes" id="UP000831701">
    <property type="component" value="Chromosome 1"/>
</dbReference>
<keyword evidence="2" id="KW-1185">Reference proteome</keyword>
<name>A0ACB8X9Q2_9TELE</name>